<dbReference type="Gene3D" id="2.30.30.100">
    <property type="match status" value="1"/>
</dbReference>
<feature type="domain" description="Sm" evidence="1">
    <location>
        <begin position="19"/>
        <end position="86"/>
    </location>
</feature>
<proteinExistence type="predicted"/>
<organism evidence="2 3">
    <name type="scientific">Folsomia candida</name>
    <name type="common">Springtail</name>
    <dbReference type="NCBI Taxonomy" id="158441"/>
    <lineage>
        <taxon>Eukaryota</taxon>
        <taxon>Metazoa</taxon>
        <taxon>Ecdysozoa</taxon>
        <taxon>Arthropoda</taxon>
        <taxon>Hexapoda</taxon>
        <taxon>Collembola</taxon>
        <taxon>Entomobryomorpha</taxon>
        <taxon>Isotomoidea</taxon>
        <taxon>Isotomidae</taxon>
        <taxon>Proisotominae</taxon>
        <taxon>Folsomia</taxon>
    </lineage>
</organism>
<accession>A0A226CYL2</accession>
<dbReference type="GO" id="GO:0071208">
    <property type="term" value="F:histone pre-mRNA DCP binding"/>
    <property type="evidence" value="ECO:0007669"/>
    <property type="project" value="TreeGrafter"/>
</dbReference>
<name>A0A226CYL2_FOLCA</name>
<evidence type="ECO:0000313" key="2">
    <source>
        <dbReference type="EMBL" id="OXA37628.1"/>
    </source>
</evidence>
<dbReference type="GO" id="GO:0006398">
    <property type="term" value="P:mRNA 3'-end processing by stem-loop binding and cleavage"/>
    <property type="evidence" value="ECO:0007669"/>
    <property type="project" value="TreeGrafter"/>
</dbReference>
<dbReference type="PANTHER" id="PTHR21196:SF1">
    <property type="entry name" value="U7 SNRNA-ASSOCIATED SM-LIKE PROTEIN LSM10"/>
    <property type="match status" value="1"/>
</dbReference>
<dbReference type="AlphaFoldDB" id="A0A226CYL2"/>
<dbReference type="Proteomes" id="UP000198287">
    <property type="component" value="Unassembled WGS sequence"/>
</dbReference>
<dbReference type="InterPro" id="IPR052840">
    <property type="entry name" value="U7_snRNA_Sm-like"/>
</dbReference>
<dbReference type="STRING" id="158441.A0A226CYL2"/>
<dbReference type="EMBL" id="LNIX01000054">
    <property type="protein sequence ID" value="OXA37628.1"/>
    <property type="molecule type" value="Genomic_DNA"/>
</dbReference>
<dbReference type="GO" id="GO:0016604">
    <property type="term" value="C:nuclear body"/>
    <property type="evidence" value="ECO:0007669"/>
    <property type="project" value="TreeGrafter"/>
</dbReference>
<dbReference type="OMA" id="VDCFMNL"/>
<dbReference type="GO" id="GO:0071254">
    <property type="term" value="C:cytoplasmic U snRNP body"/>
    <property type="evidence" value="ECO:0007669"/>
    <property type="project" value="TreeGrafter"/>
</dbReference>
<sequence length="136" mass="15581">MGSITGSRERALFCQTLAPMILGLQGREVIVELKNETILYGTLIEVDCFMNLTLKNVRMVKSCGVETFQFEFFFLNGIKSLRYVRIPEDVDMIQTLRNQLDILSGKKARAERKKKKGTRANWLRNKEAKNMATTTT</sequence>
<dbReference type="PANTHER" id="PTHR21196">
    <property type="entry name" value="U7 SNRNA-ASSOCIATED SM-LIKE PROTEIN LSM10"/>
    <property type="match status" value="1"/>
</dbReference>
<keyword evidence="3" id="KW-1185">Reference proteome</keyword>
<dbReference type="InterPro" id="IPR010920">
    <property type="entry name" value="LSM_dom_sf"/>
</dbReference>
<evidence type="ECO:0000313" key="3">
    <source>
        <dbReference type="Proteomes" id="UP000198287"/>
    </source>
</evidence>
<dbReference type="InterPro" id="IPR001163">
    <property type="entry name" value="Sm_dom_euk/arc"/>
</dbReference>
<dbReference type="OrthoDB" id="10256176at2759"/>
<dbReference type="GO" id="GO:0071209">
    <property type="term" value="F:U7 snRNA binding"/>
    <property type="evidence" value="ECO:0007669"/>
    <property type="project" value="TreeGrafter"/>
</dbReference>
<reference evidence="2 3" key="1">
    <citation type="submission" date="2015-12" db="EMBL/GenBank/DDBJ databases">
        <title>The genome of Folsomia candida.</title>
        <authorList>
            <person name="Faddeeva A."/>
            <person name="Derks M.F."/>
            <person name="Anvar Y."/>
            <person name="Smit S."/>
            <person name="Van Straalen N."/>
            <person name="Roelofs D."/>
        </authorList>
    </citation>
    <scope>NUCLEOTIDE SEQUENCE [LARGE SCALE GENOMIC DNA]</scope>
    <source>
        <strain evidence="2 3">VU population</strain>
        <tissue evidence="2">Whole body</tissue>
    </source>
</reference>
<evidence type="ECO:0000259" key="1">
    <source>
        <dbReference type="SMART" id="SM00651"/>
    </source>
</evidence>
<dbReference type="SUPFAM" id="SSF50182">
    <property type="entry name" value="Sm-like ribonucleoproteins"/>
    <property type="match status" value="1"/>
</dbReference>
<protein>
    <submittedName>
        <fullName evidence="2">Putative U6 snRNA-associated Sm-like protein LSm2</fullName>
    </submittedName>
</protein>
<gene>
    <name evidence="2" type="ORF">Fcan01_27595</name>
</gene>
<comment type="caution">
    <text evidence="2">The sequence shown here is derived from an EMBL/GenBank/DDBJ whole genome shotgun (WGS) entry which is preliminary data.</text>
</comment>
<dbReference type="SMART" id="SM00651">
    <property type="entry name" value="Sm"/>
    <property type="match status" value="1"/>
</dbReference>
<dbReference type="Pfam" id="PF01423">
    <property type="entry name" value="LSM"/>
    <property type="match status" value="1"/>
</dbReference>